<comment type="caution">
    <text evidence="2">The sequence shown here is derived from an EMBL/GenBank/DDBJ whole genome shotgun (WGS) entry which is preliminary data.</text>
</comment>
<keyword evidence="1" id="KW-1133">Transmembrane helix</keyword>
<keyword evidence="3" id="KW-1185">Reference proteome</keyword>
<evidence type="ECO:0000313" key="2">
    <source>
        <dbReference type="EMBL" id="KZE08513.1"/>
    </source>
</evidence>
<evidence type="ECO:0000313" key="3">
    <source>
        <dbReference type="Proteomes" id="UP000076609"/>
    </source>
</evidence>
<proteinExistence type="predicted"/>
<evidence type="ECO:0008006" key="4">
    <source>
        <dbReference type="Google" id="ProtNLM"/>
    </source>
</evidence>
<feature type="transmembrane region" description="Helical" evidence="1">
    <location>
        <begin position="48"/>
        <end position="67"/>
    </location>
</feature>
<reference evidence="3" key="1">
    <citation type="submission" date="2016-01" db="EMBL/GenBank/DDBJ databases">
        <title>Draft genome of Chromobacterium sp. F49.</title>
        <authorList>
            <person name="Hong K.W."/>
        </authorList>
    </citation>
    <scope>NUCLEOTIDE SEQUENCE [LARGE SCALE GENOMIC DNA]</scope>
    <source>
        <strain evidence="3">CN3</strain>
    </source>
</reference>
<name>A0ABR5Y7H8_9SPHN</name>
<evidence type="ECO:0000256" key="1">
    <source>
        <dbReference type="SAM" id="Phobius"/>
    </source>
</evidence>
<protein>
    <recommendedName>
        <fullName evidence="4">DUF304 domain-containing protein</fullName>
    </recommendedName>
</protein>
<dbReference type="RefSeq" id="WP_066694221.1">
    <property type="nucleotide sequence ID" value="NZ_CP117025.1"/>
</dbReference>
<sequence>MAEKLVFRTGWPKRLLSWFIILAGSAALIALVEAMVRHWATLPAAEIWSGLAIGLVILGFVIGGFAIQDFSWTLDGDVIRMNRLYRERTIDLRNVEGFGRTVFVLGVFPVAHIDLYDGRLQQVARIPIDFRDLPVAERRLAMRFRQVVDDGSAAFPKRRFVEDE</sequence>
<keyword evidence="1" id="KW-0812">Transmembrane</keyword>
<accession>A0ABR5Y7H8</accession>
<dbReference type="EMBL" id="LQQO01000063">
    <property type="protein sequence ID" value="KZE08513.1"/>
    <property type="molecule type" value="Genomic_DNA"/>
</dbReference>
<keyword evidence="1" id="KW-0472">Membrane</keyword>
<dbReference type="Proteomes" id="UP000076609">
    <property type="component" value="Unassembled WGS sequence"/>
</dbReference>
<gene>
    <name evidence="2" type="ORF">AVT10_08095</name>
</gene>
<organism evidence="2 3">
    <name type="scientific">Sphingomonas hankookensis</name>
    <dbReference type="NCBI Taxonomy" id="563996"/>
    <lineage>
        <taxon>Bacteria</taxon>
        <taxon>Pseudomonadati</taxon>
        <taxon>Pseudomonadota</taxon>
        <taxon>Alphaproteobacteria</taxon>
        <taxon>Sphingomonadales</taxon>
        <taxon>Sphingomonadaceae</taxon>
        <taxon>Sphingomonas</taxon>
    </lineage>
</organism>
<feature type="transmembrane region" description="Helical" evidence="1">
    <location>
        <begin position="15"/>
        <end position="36"/>
    </location>
</feature>